<sequence length="118" mass="13788">MILIKYHQKLFTLLFLISCVLSCDYKSNNFKKETTLRKIEILEIPKKNISIIEAAKKYGPEVSSTYKKAVCTEFLIQILEKSENLTSLDKSRIRIITNDDIQDLLKNKSMIQKEYILL</sequence>
<dbReference type="Proteomes" id="UP000610746">
    <property type="component" value="Unassembled WGS sequence"/>
</dbReference>
<dbReference type="RefSeq" id="WP_173778120.1">
    <property type="nucleotide sequence ID" value="NZ_JABSNO010000003.1"/>
</dbReference>
<protein>
    <submittedName>
        <fullName evidence="1">Uncharacterized protein</fullName>
    </submittedName>
</protein>
<gene>
    <name evidence="1" type="ORF">HNQ03_000560</name>
</gene>
<name>A0A8J8G5G3_9FLAO</name>
<proteinExistence type="predicted"/>
<dbReference type="AlphaFoldDB" id="A0A8J8G5G3"/>
<evidence type="ECO:0000313" key="2">
    <source>
        <dbReference type="Proteomes" id="UP000610746"/>
    </source>
</evidence>
<evidence type="ECO:0000313" key="1">
    <source>
        <dbReference type="EMBL" id="NRS91493.1"/>
    </source>
</evidence>
<accession>A0A8J8G5G3</accession>
<comment type="caution">
    <text evidence="1">The sequence shown here is derived from an EMBL/GenBank/DDBJ whole genome shotgun (WGS) entry which is preliminary data.</text>
</comment>
<reference evidence="1" key="1">
    <citation type="submission" date="2020-05" db="EMBL/GenBank/DDBJ databases">
        <title>Genomic Encyclopedia of Type Strains, Phase IV (KMG-V): Genome sequencing to study the core and pangenomes of soil and plant-associated prokaryotes.</title>
        <authorList>
            <person name="Whitman W."/>
        </authorList>
    </citation>
    <scope>NUCLEOTIDE SEQUENCE</scope>
    <source>
        <strain evidence="1">16F</strain>
    </source>
</reference>
<organism evidence="1 2">
    <name type="scientific">Frigoriflavimonas asaccharolytica</name>
    <dbReference type="NCBI Taxonomy" id="2735899"/>
    <lineage>
        <taxon>Bacteria</taxon>
        <taxon>Pseudomonadati</taxon>
        <taxon>Bacteroidota</taxon>
        <taxon>Flavobacteriia</taxon>
        <taxon>Flavobacteriales</taxon>
        <taxon>Weeksellaceae</taxon>
        <taxon>Frigoriflavimonas</taxon>
    </lineage>
</organism>
<keyword evidence="2" id="KW-1185">Reference proteome</keyword>
<dbReference type="EMBL" id="JABSNO010000003">
    <property type="protein sequence ID" value="NRS91493.1"/>
    <property type="molecule type" value="Genomic_DNA"/>
</dbReference>